<dbReference type="RefSeq" id="WP_124939208.1">
    <property type="nucleotide sequence ID" value="NZ_RJVQ01000018.1"/>
</dbReference>
<keyword evidence="8" id="KW-1185">Reference proteome</keyword>
<dbReference type="Gene3D" id="3.40.50.2300">
    <property type="match status" value="1"/>
</dbReference>
<dbReference type="InterPro" id="IPR043128">
    <property type="entry name" value="Rev_trsase/Diguanyl_cyclase"/>
</dbReference>
<dbReference type="PROSITE" id="PS50110">
    <property type="entry name" value="RESPONSE_REGULATORY"/>
    <property type="match status" value="1"/>
</dbReference>
<feature type="domain" description="GGDEF" evidence="6">
    <location>
        <begin position="171"/>
        <end position="308"/>
    </location>
</feature>
<dbReference type="Pfam" id="PF00072">
    <property type="entry name" value="Response_reg"/>
    <property type="match status" value="1"/>
</dbReference>
<dbReference type="InterPro" id="IPR000160">
    <property type="entry name" value="GGDEF_dom"/>
</dbReference>
<dbReference type="EMBL" id="RJVQ01000018">
    <property type="protein sequence ID" value="RQW61078.1"/>
    <property type="molecule type" value="Genomic_DNA"/>
</dbReference>
<dbReference type="GO" id="GO:0000160">
    <property type="term" value="P:phosphorelay signal transduction system"/>
    <property type="evidence" value="ECO:0007669"/>
    <property type="project" value="InterPro"/>
</dbReference>
<dbReference type="GO" id="GO:0043709">
    <property type="term" value="P:cell adhesion involved in single-species biofilm formation"/>
    <property type="evidence" value="ECO:0007669"/>
    <property type="project" value="TreeGrafter"/>
</dbReference>
<evidence type="ECO:0000256" key="4">
    <source>
        <dbReference type="PROSITE-ProRule" id="PRU00169"/>
    </source>
</evidence>
<feature type="modified residue" description="4-aspartylphosphate" evidence="4">
    <location>
        <position position="61"/>
    </location>
</feature>
<proteinExistence type="predicted"/>
<dbReference type="FunFam" id="3.30.70.270:FF:000001">
    <property type="entry name" value="Diguanylate cyclase domain protein"/>
    <property type="match status" value="1"/>
</dbReference>
<dbReference type="InterPro" id="IPR029787">
    <property type="entry name" value="Nucleotide_cyclase"/>
</dbReference>
<dbReference type="GO" id="GO:1902201">
    <property type="term" value="P:negative regulation of bacterial-type flagellum-dependent cell motility"/>
    <property type="evidence" value="ECO:0007669"/>
    <property type="project" value="TreeGrafter"/>
</dbReference>
<comment type="caution">
    <text evidence="7">The sequence shown here is derived from an EMBL/GenBank/DDBJ whole genome shotgun (WGS) entry which is preliminary data.</text>
</comment>
<dbReference type="EC" id="2.7.7.65" evidence="2"/>
<reference evidence="7 8" key="1">
    <citation type="submission" date="2018-11" db="EMBL/GenBank/DDBJ databases">
        <title>Vibrio LJC006 sp. nov., isolated from seawater during the bloom of the enteromorpha.</title>
        <authorList>
            <person name="Liang J."/>
        </authorList>
    </citation>
    <scope>NUCLEOTIDE SEQUENCE [LARGE SCALE GENOMIC DNA]</scope>
    <source>
        <strain evidence="7 8">LJC006</strain>
    </source>
</reference>
<dbReference type="Gene3D" id="3.30.70.270">
    <property type="match status" value="1"/>
</dbReference>
<name>A0A3N9TAF9_9VIBR</name>
<dbReference type="InterPro" id="IPR011006">
    <property type="entry name" value="CheY-like_superfamily"/>
</dbReference>
<dbReference type="CDD" id="cd01949">
    <property type="entry name" value="GGDEF"/>
    <property type="match status" value="1"/>
</dbReference>
<dbReference type="OrthoDB" id="9812260at2"/>
<dbReference type="AlphaFoldDB" id="A0A3N9TAF9"/>
<dbReference type="NCBIfam" id="TIGR00254">
    <property type="entry name" value="GGDEF"/>
    <property type="match status" value="1"/>
</dbReference>
<dbReference type="Pfam" id="PF00990">
    <property type="entry name" value="GGDEF"/>
    <property type="match status" value="1"/>
</dbReference>
<dbReference type="InterPro" id="IPR001789">
    <property type="entry name" value="Sig_transdc_resp-reg_receiver"/>
</dbReference>
<evidence type="ECO:0000256" key="2">
    <source>
        <dbReference type="ARBA" id="ARBA00012528"/>
    </source>
</evidence>
<comment type="catalytic activity">
    <reaction evidence="3">
        <text>2 GTP = 3',3'-c-di-GMP + 2 diphosphate</text>
        <dbReference type="Rhea" id="RHEA:24898"/>
        <dbReference type="ChEBI" id="CHEBI:33019"/>
        <dbReference type="ChEBI" id="CHEBI:37565"/>
        <dbReference type="ChEBI" id="CHEBI:58805"/>
        <dbReference type="EC" id="2.7.7.65"/>
    </reaction>
</comment>
<sequence length="308" mass="34735">MHDELEIRFKKASVLVVDDELINREVMRECLSADFTVYLAENGQEAMKMAALKSPDLILLDIMMEDMNGWEVCAILKASPILKKVPVIFVTSIEDDETQIHCWECGAVDFIHKPVNFATLTHRVRTHILHKLKTELLTSLTMRDGLTSIPNRRALDNDYDLIAGQCIRNKEPMSFLIADVDYFKKFNDEYGHVEGDDALIRISCAIKQSLLRITDKVYRYGGEEFVVLLPGTDSRGCELVINKIQSAIKACDIPHNQSEFGRVTLSVGGVAVHPSHISLDIKGTLDVADKLLYEAKEKGRNQFVVNEL</sequence>
<evidence type="ECO:0000256" key="3">
    <source>
        <dbReference type="ARBA" id="ARBA00034247"/>
    </source>
</evidence>
<dbReference type="SUPFAM" id="SSF52172">
    <property type="entry name" value="CheY-like"/>
    <property type="match status" value="1"/>
</dbReference>
<dbReference type="Proteomes" id="UP000281112">
    <property type="component" value="Unassembled WGS sequence"/>
</dbReference>
<dbReference type="GO" id="GO:0052621">
    <property type="term" value="F:diguanylate cyclase activity"/>
    <property type="evidence" value="ECO:0007669"/>
    <property type="project" value="UniProtKB-EC"/>
</dbReference>
<dbReference type="GO" id="GO:0005886">
    <property type="term" value="C:plasma membrane"/>
    <property type="evidence" value="ECO:0007669"/>
    <property type="project" value="TreeGrafter"/>
</dbReference>
<comment type="cofactor">
    <cofactor evidence="1">
        <name>Mg(2+)</name>
        <dbReference type="ChEBI" id="CHEBI:18420"/>
    </cofactor>
</comment>
<evidence type="ECO:0000313" key="7">
    <source>
        <dbReference type="EMBL" id="RQW61078.1"/>
    </source>
</evidence>
<evidence type="ECO:0000259" key="5">
    <source>
        <dbReference type="PROSITE" id="PS50110"/>
    </source>
</evidence>
<dbReference type="SMART" id="SM00267">
    <property type="entry name" value="GGDEF"/>
    <property type="match status" value="1"/>
</dbReference>
<protein>
    <recommendedName>
        <fullName evidence="2">diguanylate cyclase</fullName>
        <ecNumber evidence="2">2.7.7.65</ecNumber>
    </recommendedName>
</protein>
<gene>
    <name evidence="7" type="ORF">EES38_21245</name>
</gene>
<evidence type="ECO:0000313" key="8">
    <source>
        <dbReference type="Proteomes" id="UP000281112"/>
    </source>
</evidence>
<evidence type="ECO:0000256" key="1">
    <source>
        <dbReference type="ARBA" id="ARBA00001946"/>
    </source>
</evidence>
<dbReference type="PANTHER" id="PTHR45138">
    <property type="entry name" value="REGULATORY COMPONENTS OF SENSORY TRANSDUCTION SYSTEM"/>
    <property type="match status" value="1"/>
</dbReference>
<dbReference type="SUPFAM" id="SSF55073">
    <property type="entry name" value="Nucleotide cyclase"/>
    <property type="match status" value="1"/>
</dbReference>
<dbReference type="SMART" id="SM00448">
    <property type="entry name" value="REC"/>
    <property type="match status" value="1"/>
</dbReference>
<accession>A0A3N9TAF9</accession>
<organism evidence="7 8">
    <name type="scientific">Vibrio viridaestus</name>
    <dbReference type="NCBI Taxonomy" id="2487322"/>
    <lineage>
        <taxon>Bacteria</taxon>
        <taxon>Pseudomonadati</taxon>
        <taxon>Pseudomonadota</taxon>
        <taxon>Gammaproteobacteria</taxon>
        <taxon>Vibrionales</taxon>
        <taxon>Vibrionaceae</taxon>
        <taxon>Vibrio</taxon>
    </lineage>
</organism>
<evidence type="ECO:0000259" key="6">
    <source>
        <dbReference type="PROSITE" id="PS50887"/>
    </source>
</evidence>
<dbReference type="InterPro" id="IPR050469">
    <property type="entry name" value="Diguanylate_Cyclase"/>
</dbReference>
<feature type="domain" description="Response regulatory" evidence="5">
    <location>
        <begin position="13"/>
        <end position="128"/>
    </location>
</feature>
<dbReference type="PANTHER" id="PTHR45138:SF9">
    <property type="entry name" value="DIGUANYLATE CYCLASE DGCM-RELATED"/>
    <property type="match status" value="1"/>
</dbReference>
<dbReference type="PROSITE" id="PS50887">
    <property type="entry name" value="GGDEF"/>
    <property type="match status" value="1"/>
</dbReference>
<keyword evidence="4" id="KW-0597">Phosphoprotein</keyword>